<feature type="compositionally biased region" description="Basic and acidic residues" evidence="1">
    <location>
        <begin position="90"/>
        <end position="101"/>
    </location>
</feature>
<dbReference type="PaxDb" id="4113-PGSC0003DMT400093085"/>
<reference evidence="2" key="2">
    <citation type="submission" date="2015-06" db="UniProtKB">
        <authorList>
            <consortium name="EnsemblPlants"/>
        </authorList>
    </citation>
    <scope>IDENTIFICATION</scope>
    <source>
        <strain evidence="2">DM1-3 516 R44</strain>
    </source>
</reference>
<dbReference type="HOGENOM" id="CLU_1153389_0_0_1"/>
<evidence type="ECO:0000313" key="3">
    <source>
        <dbReference type="Proteomes" id="UP000011115"/>
    </source>
</evidence>
<dbReference type="Proteomes" id="UP000011115">
    <property type="component" value="Unassembled WGS sequence"/>
</dbReference>
<feature type="region of interest" description="Disordered" evidence="1">
    <location>
        <begin position="89"/>
        <end position="118"/>
    </location>
</feature>
<reference evidence="3" key="1">
    <citation type="journal article" date="2011" name="Nature">
        <title>Genome sequence and analysis of the tuber crop potato.</title>
        <authorList>
            <consortium name="The Potato Genome Sequencing Consortium"/>
        </authorList>
    </citation>
    <scope>NUCLEOTIDE SEQUENCE [LARGE SCALE GENOMIC DNA]</scope>
    <source>
        <strain evidence="3">cv. DM1-3 516 R44</strain>
    </source>
</reference>
<protein>
    <submittedName>
        <fullName evidence="2">Uncharacterized protein</fullName>
    </submittedName>
</protein>
<dbReference type="Gramene" id="PGSC0003DMT400093085">
    <property type="protein sequence ID" value="PGSC0003DMT400093085"/>
    <property type="gene ID" value="PGSC0003DMG400042656"/>
</dbReference>
<sequence length="241" mass="27090">MPPKNNSTISSPSSSSKASFYELSHLFLGARSLPGHQEAARNYGCDSGFRLRDSDLGRKSAIPRPLYTRNLFLPPSQAQSRCIKSIQNDPHLKPTKKEFTKRPLTRKPTPRLHDRAHEPWSRPRPVVLGKWLWVGVFASIMLRHDHEPSHEPWSRPLAVKWLVVHGPVAWPQGPSSHKAKAPSRGLPRALVKTTDCGGGREVGAVLAMLGQPWPLAFSLDFCSPQLNPRWSTKLREVILRF</sequence>
<organism evidence="2 3">
    <name type="scientific">Solanum tuberosum</name>
    <name type="common">Potato</name>
    <dbReference type="NCBI Taxonomy" id="4113"/>
    <lineage>
        <taxon>Eukaryota</taxon>
        <taxon>Viridiplantae</taxon>
        <taxon>Streptophyta</taxon>
        <taxon>Embryophyta</taxon>
        <taxon>Tracheophyta</taxon>
        <taxon>Spermatophyta</taxon>
        <taxon>Magnoliopsida</taxon>
        <taxon>eudicotyledons</taxon>
        <taxon>Gunneridae</taxon>
        <taxon>Pentapetalae</taxon>
        <taxon>asterids</taxon>
        <taxon>lamiids</taxon>
        <taxon>Solanales</taxon>
        <taxon>Solanaceae</taxon>
        <taxon>Solanoideae</taxon>
        <taxon>Solaneae</taxon>
        <taxon>Solanum</taxon>
    </lineage>
</organism>
<name>M1DR82_SOLTU</name>
<evidence type="ECO:0000256" key="1">
    <source>
        <dbReference type="SAM" id="MobiDB-lite"/>
    </source>
</evidence>
<accession>M1DR82</accession>
<proteinExistence type="predicted"/>
<dbReference type="AlphaFoldDB" id="M1DR82"/>
<evidence type="ECO:0000313" key="2">
    <source>
        <dbReference type="EnsemblPlants" id="PGSC0003DMT400093085"/>
    </source>
</evidence>
<dbReference type="InParanoid" id="M1DR82"/>
<dbReference type="EnsemblPlants" id="PGSC0003DMT400093085">
    <property type="protein sequence ID" value="PGSC0003DMT400093085"/>
    <property type="gene ID" value="PGSC0003DMG400042656"/>
</dbReference>
<keyword evidence="3" id="KW-1185">Reference proteome</keyword>